<evidence type="ECO:0000313" key="1">
    <source>
        <dbReference type="EMBL" id="EXJ91888.1"/>
    </source>
</evidence>
<accession>W9YH88</accession>
<dbReference type="GeneID" id="19164578"/>
<dbReference type="InterPro" id="IPR025356">
    <property type="entry name" value="DUF4260"/>
</dbReference>
<protein>
    <recommendedName>
        <fullName evidence="3">DUF4260 domain-containing protein</fullName>
    </recommendedName>
</protein>
<dbReference type="AlphaFoldDB" id="W9YH88"/>
<keyword evidence="2" id="KW-1185">Reference proteome</keyword>
<evidence type="ECO:0008006" key="3">
    <source>
        <dbReference type="Google" id="ProtNLM"/>
    </source>
</evidence>
<gene>
    <name evidence="1" type="ORF">A1O3_00438</name>
</gene>
<dbReference type="Proteomes" id="UP000019478">
    <property type="component" value="Unassembled WGS sequence"/>
</dbReference>
<sequence>MPTSPSLPDGFVKSWPKLLLRVEGACIFGSTIWAYSRSNQSWWTFAGLLLLPDLGMAGYLANTEAGAAIYNSFHTETPPILLLCAGLARDSKAVAGLALCWLAHIGMDRMLGYGLKYGTGFGHTHLGEIGFPGGKDVETSQ</sequence>
<proteinExistence type="predicted"/>
<dbReference type="EMBL" id="AMGY01000001">
    <property type="protein sequence ID" value="EXJ91888.1"/>
    <property type="molecule type" value="Genomic_DNA"/>
</dbReference>
<comment type="caution">
    <text evidence="1">The sequence shown here is derived from an EMBL/GenBank/DDBJ whole genome shotgun (WGS) entry which is preliminary data.</text>
</comment>
<dbReference type="Pfam" id="PF14079">
    <property type="entry name" value="DUF4260"/>
    <property type="match status" value="1"/>
</dbReference>
<dbReference type="HOGENOM" id="CLU_144225_0_0_1"/>
<organism evidence="1 2">
    <name type="scientific">Capronia epimyces CBS 606.96</name>
    <dbReference type="NCBI Taxonomy" id="1182542"/>
    <lineage>
        <taxon>Eukaryota</taxon>
        <taxon>Fungi</taxon>
        <taxon>Dikarya</taxon>
        <taxon>Ascomycota</taxon>
        <taxon>Pezizomycotina</taxon>
        <taxon>Eurotiomycetes</taxon>
        <taxon>Chaetothyriomycetidae</taxon>
        <taxon>Chaetothyriales</taxon>
        <taxon>Herpotrichiellaceae</taxon>
        <taxon>Capronia</taxon>
    </lineage>
</organism>
<reference evidence="1 2" key="1">
    <citation type="submission" date="2013-03" db="EMBL/GenBank/DDBJ databases">
        <title>The Genome Sequence of Capronia epimyces CBS 606.96.</title>
        <authorList>
            <consortium name="The Broad Institute Genomics Platform"/>
            <person name="Cuomo C."/>
            <person name="de Hoog S."/>
            <person name="Gorbushina A."/>
            <person name="Walker B."/>
            <person name="Young S.K."/>
            <person name="Zeng Q."/>
            <person name="Gargeya S."/>
            <person name="Fitzgerald M."/>
            <person name="Haas B."/>
            <person name="Abouelleil A."/>
            <person name="Allen A.W."/>
            <person name="Alvarado L."/>
            <person name="Arachchi H.M."/>
            <person name="Berlin A.M."/>
            <person name="Chapman S.B."/>
            <person name="Gainer-Dewar J."/>
            <person name="Goldberg J."/>
            <person name="Griggs A."/>
            <person name="Gujja S."/>
            <person name="Hansen M."/>
            <person name="Howarth C."/>
            <person name="Imamovic A."/>
            <person name="Ireland A."/>
            <person name="Larimer J."/>
            <person name="McCowan C."/>
            <person name="Murphy C."/>
            <person name="Pearson M."/>
            <person name="Poon T.W."/>
            <person name="Priest M."/>
            <person name="Roberts A."/>
            <person name="Saif S."/>
            <person name="Shea T."/>
            <person name="Sisk P."/>
            <person name="Sykes S."/>
            <person name="Wortman J."/>
            <person name="Nusbaum C."/>
            <person name="Birren B."/>
        </authorList>
    </citation>
    <scope>NUCLEOTIDE SEQUENCE [LARGE SCALE GENOMIC DNA]</scope>
    <source>
        <strain evidence="1 2">CBS 606.96</strain>
    </source>
</reference>
<dbReference type="OrthoDB" id="4125791at2759"/>
<evidence type="ECO:0000313" key="2">
    <source>
        <dbReference type="Proteomes" id="UP000019478"/>
    </source>
</evidence>
<dbReference type="RefSeq" id="XP_007728778.1">
    <property type="nucleotide sequence ID" value="XM_007730588.1"/>
</dbReference>
<name>W9YH88_9EURO</name>